<feature type="chain" id="PRO_5032432645" evidence="1">
    <location>
        <begin position="31"/>
        <end position="181"/>
    </location>
</feature>
<name>A0A844YJ11_9SPHN</name>
<evidence type="ECO:0000313" key="2">
    <source>
        <dbReference type="EMBL" id="MXO63309.1"/>
    </source>
</evidence>
<keyword evidence="1" id="KW-0732">Signal</keyword>
<protein>
    <submittedName>
        <fullName evidence="2">DUF4402 domain-containing protein</fullName>
    </submittedName>
</protein>
<dbReference type="Proteomes" id="UP000445582">
    <property type="component" value="Unassembled WGS sequence"/>
</dbReference>
<comment type="caution">
    <text evidence="2">The sequence shown here is derived from an EMBL/GenBank/DDBJ whole genome shotgun (WGS) entry which is preliminary data.</text>
</comment>
<evidence type="ECO:0000313" key="3">
    <source>
        <dbReference type="Proteomes" id="UP000445582"/>
    </source>
</evidence>
<dbReference type="AlphaFoldDB" id="A0A844YJ11"/>
<keyword evidence="3" id="KW-1185">Reference proteome</keyword>
<proteinExistence type="predicted"/>
<dbReference type="EMBL" id="WTYN01000001">
    <property type="protein sequence ID" value="MXO63309.1"/>
    <property type="molecule type" value="Genomic_DNA"/>
</dbReference>
<feature type="signal peptide" evidence="1">
    <location>
        <begin position="1"/>
        <end position="30"/>
    </location>
</feature>
<reference evidence="2 3" key="1">
    <citation type="submission" date="2019-12" db="EMBL/GenBank/DDBJ databases">
        <title>Genomic-based taxomic classification of the family Erythrobacteraceae.</title>
        <authorList>
            <person name="Xu L."/>
        </authorList>
    </citation>
    <scope>NUCLEOTIDE SEQUENCE [LARGE SCALE GENOMIC DNA]</scope>
    <source>
        <strain evidence="2 3">MCCC 1A09965</strain>
    </source>
</reference>
<sequence>MTIGSGPALDRGMASLAAAVLAMAPLAAIAQDSDSDAVVAVVLPQTLEVIEDLDFGPLVDAGSGGTLVVDGTTNLVTTGGTVTSVGGSAHRATFRSRWPLGTVLFYGGDPSVTLTRIGGTEQMTATLLYSRGTGLANGPIFTSVRATALEQYYHAGGILFVSAGQAPGVYEGTFNFGIDNF</sequence>
<dbReference type="RefSeq" id="WP_160674735.1">
    <property type="nucleotide sequence ID" value="NZ_WTYN01000001.1"/>
</dbReference>
<organism evidence="2 3">
    <name type="scientific">Qipengyuania oceanensis</name>
    <dbReference type="NCBI Taxonomy" id="1463597"/>
    <lineage>
        <taxon>Bacteria</taxon>
        <taxon>Pseudomonadati</taxon>
        <taxon>Pseudomonadota</taxon>
        <taxon>Alphaproteobacteria</taxon>
        <taxon>Sphingomonadales</taxon>
        <taxon>Erythrobacteraceae</taxon>
        <taxon>Qipengyuania</taxon>
    </lineage>
</organism>
<dbReference type="InterPro" id="IPR025514">
    <property type="entry name" value="DUF4402"/>
</dbReference>
<gene>
    <name evidence="2" type="ORF">GRI48_09820</name>
</gene>
<evidence type="ECO:0000256" key="1">
    <source>
        <dbReference type="SAM" id="SignalP"/>
    </source>
</evidence>
<dbReference type="Pfam" id="PF14352">
    <property type="entry name" value="DUF4402"/>
    <property type="match status" value="1"/>
</dbReference>
<dbReference type="OrthoDB" id="7576381at2"/>
<accession>A0A844YJ11</accession>